<evidence type="ECO:0000313" key="2">
    <source>
        <dbReference type="EMBL" id="CAF3614118.1"/>
    </source>
</evidence>
<evidence type="ECO:0000313" key="3">
    <source>
        <dbReference type="EMBL" id="CAF4601595.1"/>
    </source>
</evidence>
<feature type="domain" description="E3 ubiquitin ligase UBR4 C-terminal" evidence="1">
    <location>
        <begin position="1"/>
        <end position="99"/>
    </location>
</feature>
<dbReference type="PANTHER" id="PTHR21725">
    <property type="entry name" value="E3 UBIQUITIN-PROTEIN LIGASE UBR4"/>
    <property type="match status" value="1"/>
</dbReference>
<accession>A0A818P556</accession>
<gene>
    <name evidence="2" type="ORF">FME351_LOCUS22597</name>
    <name evidence="4" type="ORF">TOA249_LOCUS18859</name>
    <name evidence="3" type="ORF">TSG867_LOCUS27854</name>
</gene>
<protein>
    <recommendedName>
        <fullName evidence="1">E3 ubiquitin ligase UBR4 C-terminal domain-containing protein</fullName>
    </recommendedName>
</protein>
<organism evidence="2 5">
    <name type="scientific">Rotaria socialis</name>
    <dbReference type="NCBI Taxonomy" id="392032"/>
    <lineage>
        <taxon>Eukaryota</taxon>
        <taxon>Metazoa</taxon>
        <taxon>Spiralia</taxon>
        <taxon>Gnathifera</taxon>
        <taxon>Rotifera</taxon>
        <taxon>Eurotatoria</taxon>
        <taxon>Bdelloidea</taxon>
        <taxon>Philodinida</taxon>
        <taxon>Philodinidae</taxon>
        <taxon>Rotaria</taxon>
    </lineage>
</organism>
<proteinExistence type="predicted"/>
<dbReference type="EMBL" id="CAJOBQ010003298">
    <property type="protein sequence ID" value="CAF4601595.1"/>
    <property type="molecule type" value="Genomic_DNA"/>
</dbReference>
<name>A0A818P556_9BILA</name>
<dbReference type="InterPro" id="IPR025704">
    <property type="entry name" value="E3_Ub_ligase_UBR4_C"/>
</dbReference>
<comment type="caution">
    <text evidence="2">The sequence shown here is derived from an EMBL/GenBank/DDBJ whole genome shotgun (WGS) entry which is preliminary data.</text>
</comment>
<dbReference type="Pfam" id="PF13764">
    <property type="entry name" value="E3_UbLigase_R4"/>
    <property type="match status" value="1"/>
</dbReference>
<evidence type="ECO:0000259" key="1">
    <source>
        <dbReference type="Pfam" id="PF13764"/>
    </source>
</evidence>
<evidence type="ECO:0000313" key="5">
    <source>
        <dbReference type="Proteomes" id="UP000663869"/>
    </source>
</evidence>
<evidence type="ECO:0000313" key="4">
    <source>
        <dbReference type="EMBL" id="CAF4730380.1"/>
    </source>
</evidence>
<dbReference type="Proteomes" id="UP000663862">
    <property type="component" value="Unassembled WGS sequence"/>
</dbReference>
<dbReference type="EMBL" id="CAJNYU010002956">
    <property type="protein sequence ID" value="CAF3614118.1"/>
    <property type="molecule type" value="Genomic_DNA"/>
</dbReference>
<dbReference type="Proteomes" id="UP000663838">
    <property type="component" value="Unassembled WGS sequence"/>
</dbReference>
<dbReference type="Proteomes" id="UP000663869">
    <property type="component" value="Unassembled WGS sequence"/>
</dbReference>
<dbReference type="EMBL" id="CAJOBS010001436">
    <property type="protein sequence ID" value="CAF4730380.1"/>
    <property type="molecule type" value="Genomic_DNA"/>
</dbReference>
<dbReference type="InterPro" id="IPR045189">
    <property type="entry name" value="UBR4-like"/>
</dbReference>
<dbReference type="PANTHER" id="PTHR21725:SF1">
    <property type="entry name" value="E3 UBIQUITIN-PROTEIN LIGASE UBR4"/>
    <property type="match status" value="1"/>
</dbReference>
<sequence>MMDNPHDIDNPAMGPLMRDIKNKICIDWELIALFKDDNGMELLVANKINNLCLNVLPSIGGDQAAVVNTSSSDHEPMHTVYRMCGFLGDVTEGIIEIFEMK</sequence>
<dbReference type="AlphaFoldDB" id="A0A818P556"/>
<reference evidence="2" key="1">
    <citation type="submission" date="2021-02" db="EMBL/GenBank/DDBJ databases">
        <authorList>
            <person name="Nowell W R."/>
        </authorList>
    </citation>
    <scope>NUCLEOTIDE SEQUENCE</scope>
</reference>